<dbReference type="GO" id="GO:0009086">
    <property type="term" value="P:methionine biosynthetic process"/>
    <property type="evidence" value="ECO:0007669"/>
    <property type="project" value="InterPro"/>
</dbReference>
<dbReference type="AlphaFoldDB" id="V2XP66"/>
<dbReference type="PIRSF" id="PIRSF031134">
    <property type="entry name" value="MTRK"/>
    <property type="match status" value="1"/>
</dbReference>
<dbReference type="Proteomes" id="UP000018227">
    <property type="component" value="Unassembled WGS sequence"/>
</dbReference>
<keyword evidence="5" id="KW-0067">ATP-binding</keyword>
<keyword evidence="7" id="KW-1185">Reference proteome</keyword>
<dbReference type="eggNOG" id="COG4857">
    <property type="taxonomic scope" value="Bacteria"/>
</dbReference>
<protein>
    <submittedName>
        <fullName evidence="6">Putative S-methyl-5-thioribose kinase</fullName>
    </submittedName>
</protein>
<dbReference type="GO" id="GO:0046522">
    <property type="term" value="F:S-methyl-5-thioribose kinase activity"/>
    <property type="evidence" value="ECO:0007669"/>
    <property type="project" value="InterPro"/>
</dbReference>
<evidence type="ECO:0000256" key="4">
    <source>
        <dbReference type="ARBA" id="ARBA00022777"/>
    </source>
</evidence>
<dbReference type="RefSeq" id="WP_023354028.1">
    <property type="nucleotide sequence ID" value="NZ_KI535367.1"/>
</dbReference>
<dbReference type="PANTHER" id="PTHR34273:SF2">
    <property type="entry name" value="METHYLTHIORIBOSE KINASE"/>
    <property type="match status" value="1"/>
</dbReference>
<dbReference type="EMBL" id="ACIL03000007">
    <property type="protein sequence ID" value="ESL03979.1"/>
    <property type="molecule type" value="Genomic_DNA"/>
</dbReference>
<dbReference type="Gene3D" id="3.90.1200.10">
    <property type="match status" value="1"/>
</dbReference>
<reference evidence="6 7" key="1">
    <citation type="submission" date="2013-06" db="EMBL/GenBank/DDBJ databases">
        <authorList>
            <person name="Weinstock G."/>
            <person name="Sodergren E."/>
            <person name="Clifton S."/>
            <person name="Fulton L."/>
            <person name="Fulton B."/>
            <person name="Courtney L."/>
            <person name="Fronick C."/>
            <person name="Harrison M."/>
            <person name="Strong C."/>
            <person name="Farmer C."/>
            <person name="Delahaunty K."/>
            <person name="Markovic C."/>
            <person name="Hall O."/>
            <person name="Minx P."/>
            <person name="Tomlinson C."/>
            <person name="Mitreva M."/>
            <person name="Nelson J."/>
            <person name="Hou S."/>
            <person name="Wollam A."/>
            <person name="Pepin K.H."/>
            <person name="Johnson M."/>
            <person name="Bhonagiri V."/>
            <person name="Nash W.E."/>
            <person name="Warren W."/>
            <person name="Chinwalla A."/>
            <person name="Mardis E.R."/>
            <person name="Wilson R.K."/>
        </authorList>
    </citation>
    <scope>NUCLEOTIDE SEQUENCE [LARGE SCALE GENOMIC DNA]</scope>
    <source>
        <strain evidence="6 7">ATCC 51271</strain>
    </source>
</reference>
<comment type="similarity">
    <text evidence="1">Belongs to the methylthioribose kinase family.</text>
</comment>
<dbReference type="SUPFAM" id="SSF56112">
    <property type="entry name" value="Protein kinase-like (PK-like)"/>
    <property type="match status" value="1"/>
</dbReference>
<name>V2XP66_9FIRM</name>
<comment type="caution">
    <text evidence="6">The sequence shown here is derived from an EMBL/GenBank/DDBJ whole genome shotgun (WGS) entry which is preliminary data.</text>
</comment>
<gene>
    <name evidence="6" type="ORF">GCWU0000282_001147</name>
</gene>
<keyword evidence="4 6" id="KW-0418">Kinase</keyword>
<evidence type="ECO:0000256" key="3">
    <source>
        <dbReference type="ARBA" id="ARBA00022741"/>
    </source>
</evidence>
<dbReference type="OrthoDB" id="9777791at2"/>
<dbReference type="PANTHER" id="PTHR34273">
    <property type="entry name" value="METHYLTHIORIBOSE KINASE"/>
    <property type="match status" value="1"/>
</dbReference>
<dbReference type="NCBIfam" id="TIGR01767">
    <property type="entry name" value="MTRK"/>
    <property type="match status" value="1"/>
</dbReference>
<keyword evidence="2" id="KW-0808">Transferase</keyword>
<keyword evidence="3" id="KW-0547">Nucleotide-binding</keyword>
<evidence type="ECO:0000256" key="2">
    <source>
        <dbReference type="ARBA" id="ARBA00022679"/>
    </source>
</evidence>
<dbReference type="GO" id="GO:0005524">
    <property type="term" value="F:ATP binding"/>
    <property type="evidence" value="ECO:0007669"/>
    <property type="project" value="UniProtKB-KW"/>
</dbReference>
<dbReference type="Gene3D" id="3.30.200.20">
    <property type="entry name" value="Phosphorylase Kinase, domain 1"/>
    <property type="match status" value="1"/>
</dbReference>
<dbReference type="InterPro" id="IPR009212">
    <property type="entry name" value="Methylthioribose_kinase"/>
</dbReference>
<evidence type="ECO:0000256" key="1">
    <source>
        <dbReference type="ARBA" id="ARBA00010165"/>
    </source>
</evidence>
<dbReference type="STRING" id="592026.GCWU0000282_001147"/>
<organism evidence="6 7">
    <name type="scientific">Catonella morbi ATCC 51271</name>
    <dbReference type="NCBI Taxonomy" id="592026"/>
    <lineage>
        <taxon>Bacteria</taxon>
        <taxon>Bacillati</taxon>
        <taxon>Bacillota</taxon>
        <taxon>Clostridia</taxon>
        <taxon>Lachnospirales</taxon>
        <taxon>Lachnospiraceae</taxon>
        <taxon>Catonella</taxon>
    </lineage>
</organism>
<evidence type="ECO:0000313" key="7">
    <source>
        <dbReference type="Proteomes" id="UP000018227"/>
    </source>
</evidence>
<accession>V2XP66</accession>
<evidence type="ECO:0000256" key="5">
    <source>
        <dbReference type="ARBA" id="ARBA00022840"/>
    </source>
</evidence>
<sequence length="420" mass="48161">MTDFSKYFLMINEDKPEETEKLVIEYTLLKTKGKGEGKIDWDEDTMQAKIPAAHGNLNHVCRVMDGKGHSLYIKQAGDTLRISEDMTATLDRNRQESEILQIEEKLAPGMVPHIYFYDTVMSASGMEDCSNFEVMRDDMLKHKIYPEFAEMITDFMVNTLLLSSDVVMDHREKKELTGRFITPDLDDITEKLVLMEPYLGAERNNIFAPNKEFVEKELYADEELHLAVSKLKFNFMTNAQALLHGDLHTGSIFIKEDAIKVFDCEFGTFAPMGYDVGNIIANMIFAYVNGLAYGKEEFCKWTLETIRDIVDKFIEKFNKKYDETVTEPMAKVKGFKEYYLDSILSDTAGYAGTELHRRTVGMANVVDVTTIEDSEKRMLAERINILTGKDYIINHKKFRTGEAFMEAVLKAVEAAENWRV</sequence>
<dbReference type="HOGENOM" id="CLU_033681_0_0_9"/>
<evidence type="ECO:0000313" key="6">
    <source>
        <dbReference type="EMBL" id="ESL03979.1"/>
    </source>
</evidence>
<proteinExistence type="inferred from homology"/>
<dbReference type="InterPro" id="IPR011009">
    <property type="entry name" value="Kinase-like_dom_sf"/>
</dbReference>